<comment type="caution">
    <text evidence="2">The sequence shown here is derived from an EMBL/GenBank/DDBJ whole genome shotgun (WGS) entry which is preliminary data.</text>
</comment>
<evidence type="ECO:0000313" key="3">
    <source>
        <dbReference type="Proteomes" id="UP001190926"/>
    </source>
</evidence>
<keyword evidence="1" id="KW-0472">Membrane</keyword>
<feature type="transmembrane region" description="Helical" evidence="1">
    <location>
        <begin position="26"/>
        <end position="47"/>
    </location>
</feature>
<evidence type="ECO:0008006" key="4">
    <source>
        <dbReference type="Google" id="ProtNLM"/>
    </source>
</evidence>
<dbReference type="Proteomes" id="UP001190926">
    <property type="component" value="Unassembled WGS sequence"/>
</dbReference>
<accession>A0AAD4P736</accession>
<organism evidence="2 3">
    <name type="scientific">Perilla frutescens var. hirtella</name>
    <name type="common">Perilla citriodora</name>
    <name type="synonym">Perilla setoyensis</name>
    <dbReference type="NCBI Taxonomy" id="608512"/>
    <lineage>
        <taxon>Eukaryota</taxon>
        <taxon>Viridiplantae</taxon>
        <taxon>Streptophyta</taxon>
        <taxon>Embryophyta</taxon>
        <taxon>Tracheophyta</taxon>
        <taxon>Spermatophyta</taxon>
        <taxon>Magnoliopsida</taxon>
        <taxon>eudicotyledons</taxon>
        <taxon>Gunneridae</taxon>
        <taxon>Pentapetalae</taxon>
        <taxon>asterids</taxon>
        <taxon>lamiids</taxon>
        <taxon>Lamiales</taxon>
        <taxon>Lamiaceae</taxon>
        <taxon>Nepetoideae</taxon>
        <taxon>Elsholtzieae</taxon>
        <taxon>Perilla</taxon>
    </lineage>
</organism>
<dbReference type="PANTHER" id="PTHR33133:SF1">
    <property type="entry name" value="EXPRESSED PROTEIN-RELATED"/>
    <property type="match status" value="1"/>
</dbReference>
<reference evidence="2 3" key="1">
    <citation type="journal article" date="2021" name="Nat. Commun.">
        <title>Incipient diploidization of the medicinal plant Perilla within 10,000 years.</title>
        <authorList>
            <person name="Zhang Y."/>
            <person name="Shen Q."/>
            <person name="Leng L."/>
            <person name="Zhang D."/>
            <person name="Chen S."/>
            <person name="Shi Y."/>
            <person name="Ning Z."/>
            <person name="Chen S."/>
        </authorList>
    </citation>
    <scope>NUCLEOTIDE SEQUENCE [LARGE SCALE GENOMIC DNA]</scope>
    <source>
        <strain evidence="3">cv. PC099</strain>
    </source>
</reference>
<name>A0AAD4P736_PERFH</name>
<keyword evidence="1" id="KW-0812">Transmembrane</keyword>
<gene>
    <name evidence="2" type="ORF">C2S53_013708</name>
</gene>
<protein>
    <recommendedName>
        <fullName evidence="4">Transmembrane protein</fullName>
    </recommendedName>
</protein>
<feature type="transmembrane region" description="Helical" evidence="1">
    <location>
        <begin position="187"/>
        <end position="206"/>
    </location>
</feature>
<proteinExistence type="predicted"/>
<keyword evidence="1" id="KW-1133">Transmembrane helix</keyword>
<dbReference type="AlphaFoldDB" id="A0AAD4P736"/>
<feature type="transmembrane region" description="Helical" evidence="1">
    <location>
        <begin position="241"/>
        <end position="261"/>
    </location>
</feature>
<feature type="transmembrane region" description="Helical" evidence="1">
    <location>
        <begin position="101"/>
        <end position="134"/>
    </location>
</feature>
<evidence type="ECO:0000313" key="2">
    <source>
        <dbReference type="EMBL" id="KAH6828686.1"/>
    </source>
</evidence>
<feature type="transmembrane region" description="Helical" evidence="1">
    <location>
        <begin position="155"/>
        <end position="181"/>
    </location>
</feature>
<dbReference type="PANTHER" id="PTHR33133">
    <property type="entry name" value="OS08G0107100 PROTEIN-RELATED"/>
    <property type="match status" value="1"/>
</dbReference>
<dbReference type="EMBL" id="SDAM02000121">
    <property type="protein sequence ID" value="KAH6828686.1"/>
    <property type="molecule type" value="Genomic_DNA"/>
</dbReference>
<feature type="transmembrane region" description="Helical" evidence="1">
    <location>
        <begin position="273"/>
        <end position="298"/>
    </location>
</feature>
<keyword evidence="3" id="KW-1185">Reference proteome</keyword>
<sequence>MELSGSNRFLAILSESIKLLPKNGKLMASVAILSTFLNAVFLLWFAYSVQSLVRGMAAATRKSLIPEPNSFHSMSHGSFTPRTGFNPVQITHLLHHLREDAAVLFAVEVAFVLAFSTVSFFSTISTILISAVSYNGKNSSLKELFSMMWRSWTRPFITTLYVSGLSTAYFVAVFLFAAPLWIYPDLLTFWLGTLIAIPSFTLYFYLQAPWILSVVVAVVEESCYGLEALGRAAALVKGKRLHGFLLNMIYGVVVSIMFQYYRMKTGSKGLETMHFMLVMCFSSLVKIFLFVAYTVFYFHCKMHHGEEIELHSTGGLRYTKLSTAVLPHDMP</sequence>
<evidence type="ECO:0000256" key="1">
    <source>
        <dbReference type="SAM" id="Phobius"/>
    </source>
</evidence>